<reference evidence="1" key="1">
    <citation type="submission" date="2020-11" db="EMBL/GenBank/DDBJ databases">
        <title>Sequencing the genomes of 1000 actinobacteria strains.</title>
        <authorList>
            <person name="Klenk H.-P."/>
        </authorList>
    </citation>
    <scope>NUCLEOTIDE SEQUENCE</scope>
    <source>
        <strain evidence="1">DSM 43175</strain>
    </source>
</reference>
<organism evidence="1 2">
    <name type="scientific">Actinomadura viridis</name>
    <dbReference type="NCBI Taxonomy" id="58110"/>
    <lineage>
        <taxon>Bacteria</taxon>
        <taxon>Bacillati</taxon>
        <taxon>Actinomycetota</taxon>
        <taxon>Actinomycetes</taxon>
        <taxon>Streptosporangiales</taxon>
        <taxon>Thermomonosporaceae</taxon>
        <taxon>Actinomadura</taxon>
    </lineage>
</organism>
<dbReference type="InterPro" id="IPR058154">
    <property type="entry name" value="Bxb1_TTP-like"/>
</dbReference>
<name>A0A931GNU5_9ACTN</name>
<comment type="caution">
    <text evidence="1">The sequence shown here is derived from an EMBL/GenBank/DDBJ whole genome shotgun (WGS) entry which is preliminary data.</text>
</comment>
<evidence type="ECO:0000313" key="2">
    <source>
        <dbReference type="Proteomes" id="UP000614047"/>
    </source>
</evidence>
<gene>
    <name evidence="1" type="ORF">IW256_004014</name>
</gene>
<dbReference type="Proteomes" id="UP000614047">
    <property type="component" value="Unassembled WGS sequence"/>
</dbReference>
<dbReference type="AlphaFoldDB" id="A0A931GNU5"/>
<protein>
    <recommendedName>
        <fullName evidence="3">Phage tail protein</fullName>
    </recommendedName>
</protein>
<dbReference type="RefSeq" id="WP_197012442.1">
    <property type="nucleotide sequence ID" value="NZ_BAABES010000010.1"/>
</dbReference>
<dbReference type="EMBL" id="JADOUA010000001">
    <property type="protein sequence ID" value="MBG6089901.1"/>
    <property type="molecule type" value="Genomic_DNA"/>
</dbReference>
<sequence length="198" mass="21395">MPTIERSDDLAMIGINGGAWAVDLGTATPTAPTGFTSLASPWMPVGMISEDGLTYAIDEDSEEFKAWGQTSPFRKVVTGSVRTFQMTLWETQRPLVKSLMYRLPVAGVTPDTDGLTSFAESATPAPDRRAWVWDVYDGESMLRMFAPEAEISERGDVVYKGDEVTGYEVTVSVYPDAAGNLLYHTSKIDPSALPGGGS</sequence>
<accession>A0A931GNU5</accession>
<evidence type="ECO:0008006" key="3">
    <source>
        <dbReference type="Google" id="ProtNLM"/>
    </source>
</evidence>
<evidence type="ECO:0000313" key="1">
    <source>
        <dbReference type="EMBL" id="MBG6089901.1"/>
    </source>
</evidence>
<keyword evidence="2" id="KW-1185">Reference proteome</keyword>
<dbReference type="Pfam" id="PF25681">
    <property type="entry name" value="Phage_TTP_17"/>
    <property type="match status" value="1"/>
</dbReference>
<proteinExistence type="predicted"/>